<dbReference type="Pfam" id="PF01597">
    <property type="entry name" value="GCV_H"/>
    <property type="match status" value="1"/>
</dbReference>
<organism evidence="5 6">
    <name type="scientific">Paenibacillus medicaginis</name>
    <dbReference type="NCBI Taxonomy" id="1470560"/>
    <lineage>
        <taxon>Bacteria</taxon>
        <taxon>Bacillati</taxon>
        <taxon>Bacillota</taxon>
        <taxon>Bacilli</taxon>
        <taxon>Bacillales</taxon>
        <taxon>Paenibacillaceae</taxon>
        <taxon>Paenibacillus</taxon>
    </lineage>
</organism>
<dbReference type="InterPro" id="IPR017453">
    <property type="entry name" value="GCV_H_sub"/>
</dbReference>
<evidence type="ECO:0000256" key="3">
    <source>
        <dbReference type="HAMAP-Rule" id="MF_00272"/>
    </source>
</evidence>
<comment type="subunit">
    <text evidence="3">The glycine cleavage system is composed of four proteins: P, T, L and H.</text>
</comment>
<feature type="domain" description="Lipoyl-binding" evidence="4">
    <location>
        <begin position="24"/>
        <end position="106"/>
    </location>
</feature>
<feature type="modified residue" description="N6-lipoyllysine" evidence="3">
    <location>
        <position position="65"/>
    </location>
</feature>
<evidence type="ECO:0000313" key="6">
    <source>
        <dbReference type="Proteomes" id="UP001580430"/>
    </source>
</evidence>
<accession>A0ABV5C449</accession>
<dbReference type="InterPro" id="IPR000089">
    <property type="entry name" value="Biotin_lipoyl"/>
</dbReference>
<dbReference type="Gene3D" id="2.40.50.100">
    <property type="match status" value="1"/>
</dbReference>
<reference evidence="5 6" key="1">
    <citation type="submission" date="2024-09" db="EMBL/GenBank/DDBJ databases">
        <title>Paenibacillus zeirhizospherea sp. nov., isolated from surface of the maize (Zea mays) roots in a horticulture field, Hungary.</title>
        <authorList>
            <person name="Marton D."/>
            <person name="Farkas M."/>
            <person name="Bedics A."/>
            <person name="Toth E."/>
            <person name="Tancsics A."/>
            <person name="Boka K."/>
            <person name="Marati G."/>
            <person name="Kriszt B."/>
            <person name="Cserhati M."/>
        </authorList>
    </citation>
    <scope>NUCLEOTIDE SEQUENCE [LARGE SCALE GENOMIC DNA]</scope>
    <source>
        <strain evidence="5 6">JCM 18446</strain>
    </source>
</reference>
<evidence type="ECO:0000256" key="1">
    <source>
        <dbReference type="ARBA" id="ARBA00009249"/>
    </source>
</evidence>
<comment type="function">
    <text evidence="3">Is also involved in protein lipoylation via its role as an octanoyl/lipoyl carrier protein intermediate.</text>
</comment>
<keyword evidence="6" id="KW-1185">Reference proteome</keyword>
<sequence>MSEVKENYLYSEEHEWVKITDEGTLLVGISDFAQHQLGDIVFVELPGEGASLEAGASVGTIESVKTVSDLYAPLSGTVIKVNESLQDSPELVNSSPYEDGWMLEIRVDGDVNDAVSKLLSAEGYSRLVEEA</sequence>
<dbReference type="InterPro" id="IPR002930">
    <property type="entry name" value="GCV_H"/>
</dbReference>
<dbReference type="PROSITE" id="PS50968">
    <property type="entry name" value="BIOTINYL_LIPOYL"/>
    <property type="match status" value="1"/>
</dbReference>
<comment type="caution">
    <text evidence="5">The sequence shown here is derived from an EMBL/GenBank/DDBJ whole genome shotgun (WGS) entry which is preliminary data.</text>
</comment>
<dbReference type="PANTHER" id="PTHR11715:SF3">
    <property type="entry name" value="GLYCINE CLEAVAGE SYSTEM H PROTEIN-RELATED"/>
    <property type="match status" value="1"/>
</dbReference>
<dbReference type="EMBL" id="JBHIRY010000018">
    <property type="protein sequence ID" value="MFB5762211.1"/>
    <property type="molecule type" value="Genomic_DNA"/>
</dbReference>
<protein>
    <recommendedName>
        <fullName evidence="3">Glycine cleavage system H protein</fullName>
    </recommendedName>
    <alternativeName>
        <fullName evidence="3">Octanoyl/lipoyl carrier protein</fullName>
    </alternativeName>
</protein>
<name>A0ABV5C449_9BACL</name>
<dbReference type="SUPFAM" id="SSF51230">
    <property type="entry name" value="Single hybrid motif"/>
    <property type="match status" value="1"/>
</dbReference>
<gene>
    <name evidence="3 5" type="primary">gcvH</name>
    <name evidence="5" type="ORF">ACE5LO_17630</name>
</gene>
<dbReference type="PANTHER" id="PTHR11715">
    <property type="entry name" value="GLYCINE CLEAVAGE SYSTEM H PROTEIN"/>
    <property type="match status" value="1"/>
</dbReference>
<dbReference type="InterPro" id="IPR003016">
    <property type="entry name" value="2-oxoA_DH_lipoyl-BS"/>
</dbReference>
<dbReference type="CDD" id="cd06848">
    <property type="entry name" value="GCS_H"/>
    <property type="match status" value="1"/>
</dbReference>
<comment type="cofactor">
    <cofactor evidence="3">
        <name>(R)-lipoate</name>
        <dbReference type="ChEBI" id="CHEBI:83088"/>
    </cofactor>
    <text evidence="3">Binds 1 lipoyl cofactor covalently.</text>
</comment>
<dbReference type="Proteomes" id="UP001580430">
    <property type="component" value="Unassembled WGS sequence"/>
</dbReference>
<dbReference type="InterPro" id="IPR011053">
    <property type="entry name" value="Single_hybrid_motif"/>
</dbReference>
<dbReference type="InterPro" id="IPR033753">
    <property type="entry name" value="GCV_H/Fam206"/>
</dbReference>
<comment type="similarity">
    <text evidence="1 3">Belongs to the GcvH family.</text>
</comment>
<dbReference type="HAMAP" id="MF_00272">
    <property type="entry name" value="GcvH"/>
    <property type="match status" value="1"/>
</dbReference>
<comment type="function">
    <text evidence="3">The glycine cleavage system catalyzes the degradation of glycine. The H protein shuttles the methylamine group of glycine from the P protein to the T protein.</text>
</comment>
<evidence type="ECO:0000259" key="4">
    <source>
        <dbReference type="PROSITE" id="PS50968"/>
    </source>
</evidence>
<dbReference type="NCBIfam" id="NF002270">
    <property type="entry name" value="PRK01202.1"/>
    <property type="match status" value="1"/>
</dbReference>
<dbReference type="RefSeq" id="WP_375521322.1">
    <property type="nucleotide sequence ID" value="NZ_JBHIRY010000018.1"/>
</dbReference>
<keyword evidence="2 3" id="KW-0450">Lipoyl</keyword>
<proteinExistence type="inferred from homology"/>
<evidence type="ECO:0000256" key="2">
    <source>
        <dbReference type="ARBA" id="ARBA00022823"/>
    </source>
</evidence>
<dbReference type="PROSITE" id="PS00189">
    <property type="entry name" value="LIPOYL"/>
    <property type="match status" value="1"/>
</dbReference>
<evidence type="ECO:0000313" key="5">
    <source>
        <dbReference type="EMBL" id="MFB5762211.1"/>
    </source>
</evidence>
<dbReference type="NCBIfam" id="TIGR00527">
    <property type="entry name" value="gcvH"/>
    <property type="match status" value="1"/>
</dbReference>